<reference evidence="2 3" key="1">
    <citation type="submission" date="2017-10" db="EMBL/GenBank/DDBJ databases">
        <title>Sequencing the genomes of 1000 actinobacteria strains.</title>
        <authorList>
            <person name="Klenk H.-P."/>
        </authorList>
    </citation>
    <scope>NUCLEOTIDE SEQUENCE [LARGE SCALE GENOMIC DNA]</scope>
    <source>
        <strain evidence="2 3">DSM 21801</strain>
    </source>
</reference>
<evidence type="ECO:0000256" key="1">
    <source>
        <dbReference type="SAM" id="SignalP"/>
    </source>
</evidence>
<organism evidence="2 3">
    <name type="scientific">Serinibacter salmoneus</name>
    <dbReference type="NCBI Taxonomy" id="556530"/>
    <lineage>
        <taxon>Bacteria</taxon>
        <taxon>Bacillati</taxon>
        <taxon>Actinomycetota</taxon>
        <taxon>Actinomycetes</taxon>
        <taxon>Micrococcales</taxon>
        <taxon>Beutenbergiaceae</taxon>
        <taxon>Serinibacter</taxon>
    </lineage>
</organism>
<dbReference type="AlphaFoldDB" id="A0A2A9D1W2"/>
<evidence type="ECO:0000313" key="2">
    <source>
        <dbReference type="EMBL" id="PFG20245.1"/>
    </source>
</evidence>
<sequence>MPSEYRLGLASLAAAVIAALALVSPASATPPGVLADQSAQLIQEAASTPVVRPDRTSEGFSISDGRSRLTIPARADNPIVFNWPGQPEFSVRLPSDDPRAAAALATDGTIAYIEGDSTVSLAVQGVSGGARVQTIIEDESASSTYSYEFDLPPGGELIAHPDGSVFVVDDDATILAQIDAPWARDADGQALETAYEIDGDVLTQVVEIDDSITYPVVADPLIRRWYGYQFVMSNLQVQRVQSALNAGAGVAGVAAALAAAGVITSPGAVPSGIAAAVLAFGAAGLGVCNWNGKGVTLNTTWAGGAWCWPRG</sequence>
<dbReference type="OrthoDB" id="4412570at2"/>
<feature type="chain" id="PRO_5038884210" evidence="1">
    <location>
        <begin position="29"/>
        <end position="311"/>
    </location>
</feature>
<feature type="signal peptide" evidence="1">
    <location>
        <begin position="1"/>
        <end position="28"/>
    </location>
</feature>
<keyword evidence="3" id="KW-1185">Reference proteome</keyword>
<gene>
    <name evidence="2" type="ORF">ATL40_1842</name>
</gene>
<comment type="caution">
    <text evidence="2">The sequence shown here is derived from an EMBL/GenBank/DDBJ whole genome shotgun (WGS) entry which is preliminary data.</text>
</comment>
<name>A0A2A9D1W2_9MICO</name>
<proteinExistence type="predicted"/>
<evidence type="ECO:0000313" key="3">
    <source>
        <dbReference type="Proteomes" id="UP000224915"/>
    </source>
</evidence>
<dbReference type="RefSeq" id="WP_143556922.1">
    <property type="nucleotide sequence ID" value="NZ_PDJD01000001.1"/>
</dbReference>
<dbReference type="EMBL" id="PDJD01000001">
    <property type="protein sequence ID" value="PFG20245.1"/>
    <property type="molecule type" value="Genomic_DNA"/>
</dbReference>
<accession>A0A2A9D1W2</accession>
<dbReference type="Proteomes" id="UP000224915">
    <property type="component" value="Unassembled WGS sequence"/>
</dbReference>
<keyword evidence="1" id="KW-0732">Signal</keyword>
<protein>
    <submittedName>
        <fullName evidence="2">Uncharacterized protein</fullName>
    </submittedName>
</protein>